<comment type="caution">
    <text evidence="1">The sequence shown here is derived from an EMBL/GenBank/DDBJ whole genome shotgun (WGS) entry which is preliminary data.</text>
</comment>
<gene>
    <name evidence="1" type="ORF">QOL99_02145</name>
</gene>
<evidence type="ECO:0000313" key="1">
    <source>
        <dbReference type="EMBL" id="MDL2342944.1"/>
    </source>
</evidence>
<evidence type="ECO:0000313" key="2">
    <source>
        <dbReference type="Proteomes" id="UP001302059"/>
    </source>
</evidence>
<keyword evidence="2" id="KW-1185">Reference proteome</keyword>
<protein>
    <submittedName>
        <fullName evidence="1">Uncharacterized protein</fullName>
    </submittedName>
</protein>
<accession>A0ABT7JD16</accession>
<dbReference type="RefSeq" id="WP_285520973.1">
    <property type="nucleotide sequence ID" value="NZ_JASNGB010000008.1"/>
</dbReference>
<dbReference type="Proteomes" id="UP001302059">
    <property type="component" value="Unassembled WGS sequence"/>
</dbReference>
<reference evidence="1 2" key="1">
    <citation type="submission" date="2023-05" db="EMBL/GenBank/DDBJ databases">
        <authorList>
            <person name="Gao F."/>
        </authorList>
    </citation>
    <scope>NUCLEOTIDE SEQUENCE [LARGE SCALE GENOMIC DNA]</scope>
    <source>
        <strain evidence="1 2">MIMF12</strain>
    </source>
</reference>
<name>A0ABT7JD16_9DEIO</name>
<dbReference type="EMBL" id="JASNGB010000008">
    <property type="protein sequence ID" value="MDL2342944.1"/>
    <property type="molecule type" value="Genomic_DNA"/>
</dbReference>
<proteinExistence type="predicted"/>
<sequence length="511" mass="57466">MSGKLNLYTFELYVQTYGGQLALDYFKDLSDFAERADLLEPFLGVGNWIVAHLETEEGEEVAWENVTLHADDVKYIGAVRDAARGLPCGTAEEARQLLLSLVNSGTVRLSEEPGDVLELDHAFADLPLLSLGLYLAHPDVFVPYGFVGRYYLLSRIAEEFGIALPPVPPKQNRLERWLYYGQVCAALQEFRQTYDLTPPGLLAFLYDFAPNYVTDDLNDDLPHPRQAWLLIGGVDNGDLDWMEEQAAVEQANWQGNLDMRRGDVCIMYVRSPVSATHSLWRVVVDAYEDPFFHYKHTVQIGQPLRLPALHFRDIAADSVLGQNRYVKANLQGASGKALSRAEYHRFLDLMAARGPLPEGVPSFPEAEAINLAALASERDVEVKLVEPLLHRAGLEAQDWLRQLPVRMGRGERVYPDYAIGLTGKAPEQRVRALVEVKYRVGGERAWRDAFLQAKSYGLRLGASVILTAAAEGVRVYERRNDDFDFAQGTELTWAELQEGERLRWLSRLLSG</sequence>
<organism evidence="1 2">
    <name type="scientific">Deinococcus rhizophilus</name>
    <dbReference type="NCBI Taxonomy" id="3049544"/>
    <lineage>
        <taxon>Bacteria</taxon>
        <taxon>Thermotogati</taxon>
        <taxon>Deinococcota</taxon>
        <taxon>Deinococci</taxon>
        <taxon>Deinococcales</taxon>
        <taxon>Deinococcaceae</taxon>
        <taxon>Deinococcus</taxon>
    </lineage>
</organism>